<dbReference type="Gene3D" id="3.30.70.240">
    <property type="match status" value="1"/>
</dbReference>
<comment type="cofactor">
    <cofactor evidence="1 9">
        <name>Mg(2+)</name>
        <dbReference type="ChEBI" id="CHEBI:18420"/>
    </cofactor>
</comment>
<dbReference type="GO" id="GO:0051607">
    <property type="term" value="P:defense response to virus"/>
    <property type="evidence" value="ECO:0007669"/>
    <property type="project" value="UniProtKB-UniRule"/>
</dbReference>
<dbReference type="GO" id="GO:0016787">
    <property type="term" value="F:hydrolase activity"/>
    <property type="evidence" value="ECO:0007669"/>
    <property type="project" value="UniProtKB-KW"/>
</dbReference>
<proteinExistence type="inferred from homology"/>
<keyword evidence="3 9" id="KW-0540">Nuclease</keyword>
<evidence type="ECO:0000313" key="10">
    <source>
        <dbReference type="EMBL" id="TDX16234.1"/>
    </source>
</evidence>
<evidence type="ECO:0000256" key="5">
    <source>
        <dbReference type="ARBA" id="ARBA00022759"/>
    </source>
</evidence>
<evidence type="ECO:0000256" key="8">
    <source>
        <dbReference type="ARBA" id="ARBA00023118"/>
    </source>
</evidence>
<evidence type="ECO:0000256" key="6">
    <source>
        <dbReference type="ARBA" id="ARBA00022801"/>
    </source>
</evidence>
<feature type="binding site" evidence="9">
    <location>
        <position position="8"/>
    </location>
    <ligand>
        <name>Mg(2+)</name>
        <dbReference type="ChEBI" id="CHEBI:18420"/>
        <note>catalytic</note>
    </ligand>
</feature>
<comment type="caution">
    <text evidence="10">The sequence shown here is derived from an EMBL/GenBank/DDBJ whole genome shotgun (WGS) entry which is preliminary data.</text>
</comment>
<comment type="similarity">
    <text evidence="2 9">Belongs to the CRISPR-associated endoribonuclease Cas2 protein family.</text>
</comment>
<name>A0A4R8EUH3_9BACT</name>
<evidence type="ECO:0000256" key="3">
    <source>
        <dbReference type="ARBA" id="ARBA00022722"/>
    </source>
</evidence>
<keyword evidence="7 9" id="KW-0460">Magnesium</keyword>
<dbReference type="EMBL" id="SODZ01000004">
    <property type="protein sequence ID" value="TDX16234.1"/>
    <property type="molecule type" value="Genomic_DNA"/>
</dbReference>
<keyword evidence="5 9" id="KW-0255">Endonuclease</keyword>
<evidence type="ECO:0000256" key="1">
    <source>
        <dbReference type="ARBA" id="ARBA00001946"/>
    </source>
</evidence>
<keyword evidence="8 9" id="KW-0051">Antiviral defense</keyword>
<reference evidence="10 11" key="1">
    <citation type="submission" date="2019-03" db="EMBL/GenBank/DDBJ databases">
        <title>Genomic Encyclopedia of Type Strains, Phase IV (KMG-IV): sequencing the most valuable type-strain genomes for metagenomic binning, comparative biology and taxonomic classification.</title>
        <authorList>
            <person name="Goeker M."/>
        </authorList>
    </citation>
    <scope>NUCLEOTIDE SEQUENCE [LARGE SCALE GENOMIC DNA]</scope>
    <source>
        <strain evidence="10 11">DSM 13575</strain>
    </source>
</reference>
<sequence>MKIILIYDIDTTDQETNPNKRLRKILNISRQYLNQIQKSVFEGNLTQGELFKLKNEILKVVDKEKDSVIIYLLNDGVDLKRNILTNIKDPYDNFL</sequence>
<keyword evidence="11" id="KW-1185">Reference proteome</keyword>
<evidence type="ECO:0000256" key="7">
    <source>
        <dbReference type="ARBA" id="ARBA00022842"/>
    </source>
</evidence>
<evidence type="ECO:0000256" key="9">
    <source>
        <dbReference type="HAMAP-Rule" id="MF_01471"/>
    </source>
</evidence>
<dbReference type="HAMAP" id="MF_01471">
    <property type="entry name" value="Cas2"/>
    <property type="match status" value="1"/>
</dbReference>
<dbReference type="SUPFAM" id="SSF143430">
    <property type="entry name" value="TTP0101/SSO1404-like"/>
    <property type="match status" value="1"/>
</dbReference>
<dbReference type="InterPro" id="IPR021127">
    <property type="entry name" value="CRISPR_associated_Cas2"/>
</dbReference>
<dbReference type="GO" id="GO:0043571">
    <property type="term" value="P:maintenance of CRISPR repeat elements"/>
    <property type="evidence" value="ECO:0007669"/>
    <property type="project" value="UniProtKB-UniRule"/>
</dbReference>
<comment type="subunit">
    <text evidence="9">Homodimer, forms a heterotetramer with a Cas1 homodimer.</text>
</comment>
<dbReference type="PANTHER" id="PTHR34405">
    <property type="entry name" value="CRISPR-ASSOCIATED ENDORIBONUCLEASE CAS2"/>
    <property type="match status" value="1"/>
</dbReference>
<evidence type="ECO:0000256" key="2">
    <source>
        <dbReference type="ARBA" id="ARBA00009959"/>
    </source>
</evidence>
<dbReference type="GO" id="GO:0046872">
    <property type="term" value="F:metal ion binding"/>
    <property type="evidence" value="ECO:0007669"/>
    <property type="project" value="UniProtKB-UniRule"/>
</dbReference>
<dbReference type="PANTHER" id="PTHR34405:SF1">
    <property type="entry name" value="CRISPR-ASSOCIATED ENDORIBONUCLEASE CAS2"/>
    <property type="match status" value="1"/>
</dbReference>
<dbReference type="InterPro" id="IPR019199">
    <property type="entry name" value="Virulence_VapD/CRISPR_Cas2"/>
</dbReference>
<dbReference type="NCBIfam" id="TIGR01573">
    <property type="entry name" value="cas2"/>
    <property type="match status" value="1"/>
</dbReference>
<dbReference type="CDD" id="cd09725">
    <property type="entry name" value="Cas2_I_II_III"/>
    <property type="match status" value="1"/>
</dbReference>
<comment type="function">
    <text evidence="9">CRISPR (clustered regularly interspaced short palindromic repeat), is an adaptive immune system that provides protection against mobile genetic elements (viruses, transposable elements and conjugative plasmids). CRISPR clusters contain sequences complementary to antecedent mobile elements and target invading nucleic acids. CRISPR clusters are transcribed and processed into CRISPR RNA (crRNA). Functions as a ssRNA-specific endoribonuclease. Involved in the integration of spacer DNA into the CRISPR cassette.</text>
</comment>
<evidence type="ECO:0000256" key="4">
    <source>
        <dbReference type="ARBA" id="ARBA00022723"/>
    </source>
</evidence>
<protein>
    <recommendedName>
        <fullName evidence="9">CRISPR-associated endoribonuclease Cas2</fullName>
        <ecNumber evidence="9">3.1.-.-</ecNumber>
    </recommendedName>
</protein>
<dbReference type="RefSeq" id="WP_103875882.1">
    <property type="nucleotide sequence ID" value="NZ_SODZ01000004.1"/>
</dbReference>
<dbReference type="Proteomes" id="UP000294817">
    <property type="component" value="Unassembled WGS sequence"/>
</dbReference>
<dbReference type="EC" id="3.1.-.-" evidence="9"/>
<organism evidence="10 11">
    <name type="scientific">Petrotoga sibirica</name>
    <dbReference type="NCBI Taxonomy" id="156202"/>
    <lineage>
        <taxon>Bacteria</taxon>
        <taxon>Thermotogati</taxon>
        <taxon>Thermotogota</taxon>
        <taxon>Thermotogae</taxon>
        <taxon>Petrotogales</taxon>
        <taxon>Petrotogaceae</taxon>
        <taxon>Petrotoga</taxon>
    </lineage>
</organism>
<keyword evidence="6 9" id="KW-0378">Hydrolase</keyword>
<gene>
    <name evidence="9" type="primary">cas2</name>
    <name evidence="10" type="ORF">C8D74_10453</name>
</gene>
<evidence type="ECO:0000313" key="11">
    <source>
        <dbReference type="Proteomes" id="UP000294817"/>
    </source>
</evidence>
<dbReference type="AlphaFoldDB" id="A0A4R8EUH3"/>
<dbReference type="GO" id="GO:0004521">
    <property type="term" value="F:RNA endonuclease activity"/>
    <property type="evidence" value="ECO:0007669"/>
    <property type="project" value="InterPro"/>
</dbReference>
<keyword evidence="4 9" id="KW-0479">Metal-binding</keyword>
<dbReference type="Pfam" id="PF09827">
    <property type="entry name" value="CRISPR_Cas2"/>
    <property type="match status" value="1"/>
</dbReference>
<accession>A0A4R8EUH3</accession>